<protein>
    <submittedName>
        <fullName evidence="1">Uncharacterized protein</fullName>
    </submittedName>
</protein>
<evidence type="ECO:0000313" key="1">
    <source>
        <dbReference type="EMBL" id="CAB5187365.1"/>
    </source>
</evidence>
<dbReference type="EMBL" id="LR798210">
    <property type="protein sequence ID" value="CAB5187365.1"/>
    <property type="molecule type" value="Genomic_DNA"/>
</dbReference>
<reference evidence="1" key="1">
    <citation type="submission" date="2020-05" db="EMBL/GenBank/DDBJ databases">
        <authorList>
            <person name="Chiriac C."/>
            <person name="Salcher M."/>
            <person name="Ghai R."/>
            <person name="Kavagutti S V."/>
        </authorList>
    </citation>
    <scope>NUCLEOTIDE SEQUENCE</scope>
</reference>
<proteinExistence type="predicted"/>
<name>A0A6J7WB31_9CAUD</name>
<accession>A0A6J7WB31</accession>
<gene>
    <name evidence="1" type="ORF">UFOVP160_37</name>
</gene>
<sequence length="54" mass="6574">MRLLKWKTQLKAEKSIRKIYQRDFNAAWRKLSKNMSMIKQLEEKIANHLAKTKQ</sequence>
<organism evidence="1">
    <name type="scientific">uncultured Caudovirales phage</name>
    <dbReference type="NCBI Taxonomy" id="2100421"/>
    <lineage>
        <taxon>Viruses</taxon>
        <taxon>Duplodnaviria</taxon>
        <taxon>Heunggongvirae</taxon>
        <taxon>Uroviricota</taxon>
        <taxon>Caudoviricetes</taxon>
        <taxon>Peduoviridae</taxon>
        <taxon>Maltschvirus</taxon>
        <taxon>Maltschvirus maltsch</taxon>
    </lineage>
</organism>